<evidence type="ECO:0000313" key="4">
    <source>
        <dbReference type="Proteomes" id="UP000479000"/>
    </source>
</evidence>
<sequence length="59" mass="6707">MGLSMAGASGYTYAYGDVAQDDRPYNYFPFVCLVFHVIMSMMGMLQLPWLMMGELFPLK</sequence>
<dbReference type="Gene3D" id="1.20.1250.20">
    <property type="entry name" value="MFS general substrate transporter like domains"/>
    <property type="match status" value="1"/>
</dbReference>
<evidence type="ECO:0000313" key="3">
    <source>
        <dbReference type="EMBL" id="CAB0008000.1"/>
    </source>
</evidence>
<organism evidence="2 4">
    <name type="scientific">Nesidiocoris tenuis</name>
    <dbReference type="NCBI Taxonomy" id="355587"/>
    <lineage>
        <taxon>Eukaryota</taxon>
        <taxon>Metazoa</taxon>
        <taxon>Ecdysozoa</taxon>
        <taxon>Arthropoda</taxon>
        <taxon>Hexapoda</taxon>
        <taxon>Insecta</taxon>
        <taxon>Pterygota</taxon>
        <taxon>Neoptera</taxon>
        <taxon>Paraneoptera</taxon>
        <taxon>Hemiptera</taxon>
        <taxon>Heteroptera</taxon>
        <taxon>Panheteroptera</taxon>
        <taxon>Cimicomorpha</taxon>
        <taxon>Miridae</taxon>
        <taxon>Dicyphina</taxon>
        <taxon>Nesidiocoris</taxon>
    </lineage>
</organism>
<evidence type="ECO:0000256" key="1">
    <source>
        <dbReference type="SAM" id="Phobius"/>
    </source>
</evidence>
<gene>
    <name evidence="3" type="ORF">NTEN_LOCUS13246</name>
    <name evidence="2" type="ORF">NTEN_LOCUS8586</name>
</gene>
<dbReference type="OrthoDB" id="6612291at2759"/>
<dbReference type="EMBL" id="CADCXU010019917">
    <property type="protein sequence ID" value="CAB0008000.1"/>
    <property type="molecule type" value="Genomic_DNA"/>
</dbReference>
<feature type="transmembrane region" description="Helical" evidence="1">
    <location>
        <begin position="27"/>
        <end position="50"/>
    </location>
</feature>
<keyword evidence="1" id="KW-1133">Transmembrane helix</keyword>
<feature type="non-terminal residue" evidence="2">
    <location>
        <position position="59"/>
    </location>
</feature>
<reference evidence="2 4" key="1">
    <citation type="submission" date="2020-02" db="EMBL/GenBank/DDBJ databases">
        <authorList>
            <person name="Ferguson B K."/>
        </authorList>
    </citation>
    <scope>NUCLEOTIDE SEQUENCE [LARGE SCALE GENOMIC DNA]</scope>
</reference>
<dbReference type="InterPro" id="IPR036259">
    <property type="entry name" value="MFS_trans_sf"/>
</dbReference>
<dbReference type="AlphaFoldDB" id="A0A6H5GMG4"/>
<evidence type="ECO:0000313" key="2">
    <source>
        <dbReference type="EMBL" id="CAB0002799.1"/>
    </source>
</evidence>
<name>A0A6H5GMG4_9HEMI</name>
<proteinExistence type="predicted"/>
<accession>A0A6H5GMG4</accession>
<keyword evidence="4" id="KW-1185">Reference proteome</keyword>
<keyword evidence="1" id="KW-0472">Membrane</keyword>
<dbReference type="Proteomes" id="UP000479000">
    <property type="component" value="Unassembled WGS sequence"/>
</dbReference>
<protein>
    <recommendedName>
        <fullName evidence="5">Major facilitator superfamily (MFS) profile domain-containing protein</fullName>
    </recommendedName>
</protein>
<keyword evidence="1" id="KW-0812">Transmembrane</keyword>
<dbReference type="EMBL" id="CADCXU010012937">
    <property type="protein sequence ID" value="CAB0002799.1"/>
    <property type="molecule type" value="Genomic_DNA"/>
</dbReference>
<evidence type="ECO:0008006" key="5">
    <source>
        <dbReference type="Google" id="ProtNLM"/>
    </source>
</evidence>